<organism evidence="1 2">
    <name type="scientific">phage Lak_Megaphage_Sonny</name>
    <dbReference type="NCBI Taxonomy" id="3109229"/>
    <lineage>
        <taxon>Viruses</taxon>
        <taxon>Duplodnaviria</taxon>
        <taxon>Heunggongvirae</taxon>
        <taxon>Uroviricota</taxon>
        <taxon>Caudoviricetes</taxon>
        <taxon>Caudoviricetes code 15 clade</taxon>
    </lineage>
</organism>
<proteinExistence type="predicted"/>
<accession>A0ABZ0Z6H0</accession>
<keyword evidence="2" id="KW-1185">Reference proteome</keyword>
<evidence type="ECO:0000313" key="1">
    <source>
        <dbReference type="EMBL" id="WQJ53847.1"/>
    </source>
</evidence>
<name>A0ABZ0Z6H0_9CAUD</name>
<protein>
    <submittedName>
        <fullName evidence="1">Uncharacterized protein</fullName>
    </submittedName>
</protein>
<evidence type="ECO:0000313" key="2">
    <source>
        <dbReference type="Proteomes" id="UP001358193"/>
    </source>
</evidence>
<dbReference type="Proteomes" id="UP001358193">
    <property type="component" value="Segment"/>
</dbReference>
<dbReference type="EMBL" id="OR769223">
    <property type="protein sequence ID" value="WQJ53847.1"/>
    <property type="molecule type" value="Genomic_DNA"/>
</dbReference>
<sequence>MNLYKKIYEAINTGIQKALILDDCDDISINYRHKKINNNTNLMFYYVDELLNDTDIKYNYEQIIKYYKETEHKYKVNDFNELIKIFNKVKDIKNVSWEWIENIKDYISIVLDDDTEINFYEKTDKKSIFLKFANDDILDTENEILIYLSDNHKMTENAYKWQDKHIQIQNNEHLVNMQIYGDIQHTKKMAEKDYAGYENCLRIHNIVSNDPKKYGKIPAIARCLNLKINGYQGYLPSIGQLKIMSDNIDTINYILNYLNLVEIKLRSLWWSSTEYDNNYSWAMGVNDIYFQYGIKNTNVVRIFPLFLKL</sequence>
<reference evidence="1 2" key="1">
    <citation type="submission" date="2023-11" db="EMBL/GenBank/DDBJ databases">
        <authorList>
            <person name="Cook R."/>
            <person name="Crisci M."/>
            <person name="Pye H."/>
            <person name="Adriaenssens E."/>
            <person name="Santini J."/>
        </authorList>
    </citation>
    <scope>NUCLEOTIDE SEQUENCE [LARGE SCALE GENOMIC DNA]</scope>
    <source>
        <strain evidence="1">Lak_Megaphage_Sonny</strain>
    </source>
</reference>